<proteinExistence type="predicted"/>
<comment type="caution">
    <text evidence="1">The sequence shown here is derived from an EMBL/GenBank/DDBJ whole genome shotgun (WGS) entry which is preliminary data.</text>
</comment>
<name>A0A401YW67_9ACTN</name>
<organism evidence="1 2">
    <name type="scientific">Embleya hyalina</name>
    <dbReference type="NCBI Taxonomy" id="516124"/>
    <lineage>
        <taxon>Bacteria</taxon>
        <taxon>Bacillati</taxon>
        <taxon>Actinomycetota</taxon>
        <taxon>Actinomycetes</taxon>
        <taxon>Kitasatosporales</taxon>
        <taxon>Streptomycetaceae</taxon>
        <taxon>Embleya</taxon>
    </lineage>
</organism>
<protein>
    <submittedName>
        <fullName evidence="1">Uncharacterized protein</fullName>
    </submittedName>
</protein>
<dbReference type="Proteomes" id="UP000286931">
    <property type="component" value="Unassembled WGS sequence"/>
</dbReference>
<dbReference type="EMBL" id="BIFH01000029">
    <property type="protein sequence ID" value="GCD98819.1"/>
    <property type="molecule type" value="Genomic_DNA"/>
</dbReference>
<reference evidence="1 2" key="1">
    <citation type="submission" date="2018-12" db="EMBL/GenBank/DDBJ databases">
        <title>Draft genome sequence of Embleya hyalina NBRC 13850T.</title>
        <authorList>
            <person name="Komaki H."/>
            <person name="Hosoyama A."/>
            <person name="Kimura A."/>
            <person name="Ichikawa N."/>
            <person name="Tamura T."/>
        </authorList>
    </citation>
    <scope>NUCLEOTIDE SEQUENCE [LARGE SCALE GENOMIC DNA]</scope>
    <source>
        <strain evidence="1 2">NBRC 13850</strain>
    </source>
</reference>
<dbReference type="AlphaFoldDB" id="A0A401YW67"/>
<accession>A0A401YW67</accession>
<gene>
    <name evidence="1" type="ORF">EHYA_06530</name>
</gene>
<sequence length="84" mass="8881">MRRDVSGMHLIVPPPTPVCATLLRARHSVVFIGCSGLFRTDPADSTAYVRFSTYLSPGLSSGLSAGLSACLLSCARARERPTSA</sequence>
<evidence type="ECO:0000313" key="1">
    <source>
        <dbReference type="EMBL" id="GCD98819.1"/>
    </source>
</evidence>
<keyword evidence="2" id="KW-1185">Reference proteome</keyword>
<evidence type="ECO:0000313" key="2">
    <source>
        <dbReference type="Proteomes" id="UP000286931"/>
    </source>
</evidence>